<evidence type="ECO:0000313" key="3">
    <source>
        <dbReference type="Proteomes" id="UP000681967"/>
    </source>
</evidence>
<protein>
    <submittedName>
        <fullName evidence="1">Uncharacterized protein</fullName>
    </submittedName>
</protein>
<sequence>ALLEGFSHQRILNTVLNSLHPLTFQRLKILHITHYKFFAAYHSTSTRKHALVDMSPLNKW</sequence>
<organism evidence="1 3">
    <name type="scientific">Rotaria magnacalcarata</name>
    <dbReference type="NCBI Taxonomy" id="392030"/>
    <lineage>
        <taxon>Eukaryota</taxon>
        <taxon>Metazoa</taxon>
        <taxon>Spiralia</taxon>
        <taxon>Gnathifera</taxon>
        <taxon>Rotifera</taxon>
        <taxon>Eurotatoria</taxon>
        <taxon>Bdelloidea</taxon>
        <taxon>Philodinida</taxon>
        <taxon>Philodinidae</taxon>
        <taxon>Rotaria</taxon>
    </lineage>
</organism>
<accession>A0A8S2XKH8</accession>
<name>A0A8S2XKH8_9BILA</name>
<proteinExistence type="predicted"/>
<reference evidence="1" key="1">
    <citation type="submission" date="2021-02" db="EMBL/GenBank/DDBJ databases">
        <authorList>
            <person name="Nowell W R."/>
        </authorList>
    </citation>
    <scope>NUCLEOTIDE SEQUENCE</scope>
</reference>
<dbReference type="Proteomes" id="UP000681967">
    <property type="component" value="Unassembled WGS sequence"/>
</dbReference>
<dbReference type="Proteomes" id="UP000681720">
    <property type="component" value="Unassembled WGS sequence"/>
</dbReference>
<evidence type="ECO:0000313" key="2">
    <source>
        <dbReference type="EMBL" id="CAF4924373.1"/>
    </source>
</evidence>
<evidence type="ECO:0000313" key="1">
    <source>
        <dbReference type="EMBL" id="CAF4499600.1"/>
    </source>
</evidence>
<dbReference type="EMBL" id="CAJOBH010077075">
    <property type="protein sequence ID" value="CAF4499600.1"/>
    <property type="molecule type" value="Genomic_DNA"/>
</dbReference>
<feature type="non-terminal residue" evidence="1">
    <location>
        <position position="1"/>
    </location>
</feature>
<comment type="caution">
    <text evidence="1">The sequence shown here is derived from an EMBL/GenBank/DDBJ whole genome shotgun (WGS) entry which is preliminary data.</text>
</comment>
<gene>
    <name evidence="1" type="ORF">BYL167_LOCUS35948</name>
    <name evidence="2" type="ORF">GIL414_LOCUS52980</name>
</gene>
<dbReference type="AlphaFoldDB" id="A0A8S2XKH8"/>
<dbReference type="EMBL" id="CAJOBJ010182714">
    <property type="protein sequence ID" value="CAF4924373.1"/>
    <property type="molecule type" value="Genomic_DNA"/>
</dbReference>